<dbReference type="SFLD" id="SFLDS00003">
    <property type="entry name" value="Haloacid_Dehalogenase"/>
    <property type="match status" value="1"/>
</dbReference>
<dbReference type="GO" id="GO:0060003">
    <property type="term" value="P:copper ion export"/>
    <property type="evidence" value="ECO:0007669"/>
    <property type="project" value="UniProtKB-ARBA"/>
</dbReference>
<dbReference type="PANTHER" id="PTHR43520:SF8">
    <property type="entry name" value="P-TYPE CU(+) TRANSPORTER"/>
    <property type="match status" value="1"/>
</dbReference>
<dbReference type="CDD" id="cd02094">
    <property type="entry name" value="P-type_ATPase_Cu-like"/>
    <property type="match status" value="1"/>
</dbReference>
<dbReference type="InterPro" id="IPR059000">
    <property type="entry name" value="ATPase_P-type_domA"/>
</dbReference>
<dbReference type="InterPro" id="IPR036163">
    <property type="entry name" value="HMA_dom_sf"/>
</dbReference>
<dbReference type="InterPro" id="IPR023299">
    <property type="entry name" value="ATPase_P-typ_cyto_dom_N"/>
</dbReference>
<keyword evidence="9 11" id="KW-1133">Transmembrane helix</keyword>
<evidence type="ECO:0000256" key="5">
    <source>
        <dbReference type="ARBA" id="ARBA00022723"/>
    </source>
</evidence>
<dbReference type="AlphaFoldDB" id="A0A562RT52"/>
<dbReference type="GO" id="GO:0016887">
    <property type="term" value="F:ATP hydrolysis activity"/>
    <property type="evidence" value="ECO:0007669"/>
    <property type="project" value="InterPro"/>
</dbReference>
<dbReference type="PROSITE" id="PS01229">
    <property type="entry name" value="COF_2"/>
    <property type="match status" value="1"/>
</dbReference>
<dbReference type="Pfam" id="PF00702">
    <property type="entry name" value="Hydrolase"/>
    <property type="match status" value="1"/>
</dbReference>
<dbReference type="InterPro" id="IPR044492">
    <property type="entry name" value="P_typ_ATPase_HD_dom"/>
</dbReference>
<feature type="domain" description="HMA" evidence="12">
    <location>
        <begin position="3"/>
        <end position="69"/>
    </location>
</feature>
<dbReference type="SUPFAM" id="SSF56784">
    <property type="entry name" value="HAD-like"/>
    <property type="match status" value="1"/>
</dbReference>
<dbReference type="InterPro" id="IPR017969">
    <property type="entry name" value="Heavy-metal-associated_CS"/>
</dbReference>
<evidence type="ECO:0000256" key="11">
    <source>
        <dbReference type="RuleBase" id="RU362081"/>
    </source>
</evidence>
<dbReference type="GO" id="GO:0055070">
    <property type="term" value="P:copper ion homeostasis"/>
    <property type="evidence" value="ECO:0007669"/>
    <property type="project" value="TreeGrafter"/>
</dbReference>
<keyword evidence="7 11" id="KW-0067">ATP-binding</keyword>
<dbReference type="InterPro" id="IPR006121">
    <property type="entry name" value="HMA_dom"/>
</dbReference>
<dbReference type="NCBIfam" id="TIGR01511">
    <property type="entry name" value="ATPase-IB1_Cu"/>
    <property type="match status" value="1"/>
</dbReference>
<feature type="domain" description="HMA" evidence="12">
    <location>
        <begin position="71"/>
        <end position="137"/>
    </location>
</feature>
<proteinExistence type="inferred from homology"/>
<feature type="transmembrane region" description="Helical" evidence="11">
    <location>
        <begin position="410"/>
        <end position="431"/>
    </location>
</feature>
<keyword evidence="3 11" id="KW-1003">Cell membrane</keyword>
<evidence type="ECO:0000259" key="12">
    <source>
        <dbReference type="PROSITE" id="PS50846"/>
    </source>
</evidence>
<evidence type="ECO:0000256" key="7">
    <source>
        <dbReference type="ARBA" id="ARBA00022840"/>
    </source>
</evidence>
<accession>A0A562RT52</accession>
<comment type="subcellular location">
    <subcellularLocation>
        <location evidence="1">Cell membrane</location>
        <topology evidence="1">Multi-pass membrane protein</topology>
    </subcellularLocation>
</comment>
<dbReference type="PROSITE" id="PS01047">
    <property type="entry name" value="HMA_1"/>
    <property type="match status" value="2"/>
</dbReference>
<keyword evidence="14" id="KW-1185">Reference proteome</keyword>
<evidence type="ECO:0000256" key="2">
    <source>
        <dbReference type="ARBA" id="ARBA00006024"/>
    </source>
</evidence>
<dbReference type="SFLD" id="SFLDG00002">
    <property type="entry name" value="C1.7:_P-type_atpase_like"/>
    <property type="match status" value="1"/>
</dbReference>
<dbReference type="Pfam" id="PF00122">
    <property type="entry name" value="E1-E2_ATPase"/>
    <property type="match status" value="1"/>
</dbReference>
<evidence type="ECO:0000256" key="9">
    <source>
        <dbReference type="ARBA" id="ARBA00022989"/>
    </source>
</evidence>
<dbReference type="PROSITE" id="PS50846">
    <property type="entry name" value="HMA_2"/>
    <property type="match status" value="2"/>
</dbReference>
<dbReference type="InterPro" id="IPR027256">
    <property type="entry name" value="P-typ_ATPase_IB"/>
</dbReference>
<organism evidence="13 14">
    <name type="scientific">Desulfobotulus alkaliphilus</name>
    <dbReference type="NCBI Taxonomy" id="622671"/>
    <lineage>
        <taxon>Bacteria</taxon>
        <taxon>Pseudomonadati</taxon>
        <taxon>Thermodesulfobacteriota</taxon>
        <taxon>Desulfobacteria</taxon>
        <taxon>Desulfobacterales</taxon>
        <taxon>Desulfobacteraceae</taxon>
        <taxon>Desulfobotulus</taxon>
    </lineage>
</organism>
<dbReference type="NCBIfam" id="TIGR01525">
    <property type="entry name" value="ATPase-IB_hvy"/>
    <property type="match status" value="1"/>
</dbReference>
<dbReference type="Proteomes" id="UP000318307">
    <property type="component" value="Unassembled WGS sequence"/>
</dbReference>
<dbReference type="PROSITE" id="PS00154">
    <property type="entry name" value="ATPASE_E1_E2"/>
    <property type="match status" value="1"/>
</dbReference>
<keyword evidence="8" id="KW-1278">Translocase</keyword>
<dbReference type="NCBIfam" id="TIGR01494">
    <property type="entry name" value="ATPase_P-type"/>
    <property type="match status" value="1"/>
</dbReference>
<evidence type="ECO:0000256" key="4">
    <source>
        <dbReference type="ARBA" id="ARBA00022692"/>
    </source>
</evidence>
<dbReference type="Gene3D" id="3.30.70.100">
    <property type="match status" value="2"/>
</dbReference>
<keyword evidence="10 11" id="KW-0472">Membrane</keyword>
<dbReference type="SUPFAM" id="SSF81653">
    <property type="entry name" value="Calcium ATPase, transduction domain A"/>
    <property type="match status" value="1"/>
</dbReference>
<dbReference type="Gene3D" id="3.40.1110.10">
    <property type="entry name" value="Calcium-transporting ATPase, cytoplasmic domain N"/>
    <property type="match status" value="1"/>
</dbReference>
<evidence type="ECO:0000256" key="3">
    <source>
        <dbReference type="ARBA" id="ARBA00022475"/>
    </source>
</evidence>
<dbReference type="Pfam" id="PF00403">
    <property type="entry name" value="HMA"/>
    <property type="match status" value="2"/>
</dbReference>
<dbReference type="PRINTS" id="PR00943">
    <property type="entry name" value="CUATPASE"/>
</dbReference>
<dbReference type="FunFam" id="2.70.150.10:FF:000020">
    <property type="entry name" value="Copper-exporting P-type ATPase A"/>
    <property type="match status" value="1"/>
</dbReference>
<dbReference type="InterPro" id="IPR023214">
    <property type="entry name" value="HAD_sf"/>
</dbReference>
<feature type="transmembrane region" description="Helical" evidence="11">
    <location>
        <begin position="753"/>
        <end position="781"/>
    </location>
</feature>
<keyword evidence="4 11" id="KW-0812">Transmembrane</keyword>
<protein>
    <submittedName>
        <fullName evidence="13">Cu+-exporting ATPase</fullName>
    </submittedName>
</protein>
<dbReference type="InterPro" id="IPR018303">
    <property type="entry name" value="ATPase_P-typ_P_site"/>
</dbReference>
<dbReference type="FunFam" id="3.30.70.100:FF:000001">
    <property type="entry name" value="ATPase copper transporting beta"/>
    <property type="match status" value="1"/>
</dbReference>
<feature type="transmembrane region" description="Helical" evidence="11">
    <location>
        <begin position="194"/>
        <end position="213"/>
    </location>
</feature>
<dbReference type="GO" id="GO:0005524">
    <property type="term" value="F:ATP binding"/>
    <property type="evidence" value="ECO:0007669"/>
    <property type="project" value="UniProtKB-UniRule"/>
</dbReference>
<feature type="transmembrane region" description="Helical" evidence="11">
    <location>
        <begin position="443"/>
        <end position="465"/>
    </location>
</feature>
<evidence type="ECO:0000256" key="6">
    <source>
        <dbReference type="ARBA" id="ARBA00022741"/>
    </source>
</evidence>
<dbReference type="InterPro" id="IPR036412">
    <property type="entry name" value="HAD-like_sf"/>
</dbReference>
<dbReference type="InterPro" id="IPR008250">
    <property type="entry name" value="ATPase_P-typ_transduc_dom_A_sf"/>
</dbReference>
<dbReference type="InterPro" id="IPR023298">
    <property type="entry name" value="ATPase_P-typ_TM_dom_sf"/>
</dbReference>
<comment type="caution">
    <text evidence="13">The sequence shown here is derived from an EMBL/GenBank/DDBJ whole genome shotgun (WGS) entry which is preliminary data.</text>
</comment>
<dbReference type="Gene3D" id="2.70.150.10">
    <property type="entry name" value="Calcium-transporting ATPase, cytoplasmic transduction domain A"/>
    <property type="match status" value="1"/>
</dbReference>
<keyword evidence="5 11" id="KW-0479">Metal-binding</keyword>
<dbReference type="CDD" id="cd00371">
    <property type="entry name" value="HMA"/>
    <property type="match status" value="2"/>
</dbReference>
<evidence type="ECO:0000256" key="1">
    <source>
        <dbReference type="ARBA" id="ARBA00004651"/>
    </source>
</evidence>
<feature type="transmembrane region" description="Helical" evidence="11">
    <location>
        <begin position="233"/>
        <end position="252"/>
    </location>
</feature>
<keyword evidence="6 11" id="KW-0547">Nucleotide-binding</keyword>
<dbReference type="InterPro" id="IPR001757">
    <property type="entry name" value="P_typ_ATPase"/>
</dbReference>
<dbReference type="PANTHER" id="PTHR43520">
    <property type="entry name" value="ATP7, ISOFORM B"/>
    <property type="match status" value="1"/>
</dbReference>
<evidence type="ECO:0000313" key="14">
    <source>
        <dbReference type="Proteomes" id="UP000318307"/>
    </source>
</evidence>
<dbReference type="GO" id="GO:0005886">
    <property type="term" value="C:plasma membrane"/>
    <property type="evidence" value="ECO:0007669"/>
    <property type="project" value="UniProtKB-SubCell"/>
</dbReference>
<dbReference type="EMBL" id="VLLC01000011">
    <property type="protein sequence ID" value="TWI72251.1"/>
    <property type="molecule type" value="Genomic_DNA"/>
</dbReference>
<evidence type="ECO:0000313" key="13">
    <source>
        <dbReference type="EMBL" id="TWI72251.1"/>
    </source>
</evidence>
<comment type="similarity">
    <text evidence="2 11">Belongs to the cation transport ATPase (P-type) (TC 3.A.3) family. Type IB subfamily.</text>
</comment>
<dbReference type="GO" id="GO:0043682">
    <property type="term" value="F:P-type divalent copper transporter activity"/>
    <property type="evidence" value="ECO:0007669"/>
    <property type="project" value="TreeGrafter"/>
</dbReference>
<feature type="transmembrane region" description="Helical" evidence="11">
    <location>
        <begin position="787"/>
        <end position="805"/>
    </location>
</feature>
<gene>
    <name evidence="13" type="ORF">LZ24_01659</name>
</gene>
<dbReference type="SFLD" id="SFLDF00027">
    <property type="entry name" value="p-type_atpase"/>
    <property type="match status" value="1"/>
</dbReference>
<dbReference type="Gene3D" id="3.40.50.1000">
    <property type="entry name" value="HAD superfamily/HAD-like"/>
    <property type="match status" value="1"/>
</dbReference>
<dbReference type="SUPFAM" id="SSF55008">
    <property type="entry name" value="HMA, heavy metal-associated domain"/>
    <property type="match status" value="2"/>
</dbReference>
<evidence type="ECO:0000256" key="10">
    <source>
        <dbReference type="ARBA" id="ARBA00023136"/>
    </source>
</evidence>
<sequence length="816" mass="85980">MLRKIRLPITGMHCVNCASGVEKAVSALEGVHGARVNLALENLDAEVDPERTSLTELVDAVKKAGFQVPEARLRIPVTGMHCVNCAGGVEKALSAVSGVLDAKVNLAGEEAHVVYLPGETGPSELAGAVRKAGFTPVMEEGGGEALEDVEKAAREAEVAEQKKKFLVGAAFTLPLFILSMGRDFDLMGAWSHGVWVNYLLWFLATPVMFYTGLDYFKGGWQSLKNKSANMDVLVSMGTSVAYGYSVCIVLFFPDGGHVYFETAAVIITLIKLGKLLEAGTRGKSGEAIRKLMDLSPKMTIRIEEGLEVEVPVSGIRKGDRIVLRPGSTVPVDGVVEEGRSAVDESMLTGESIPVDKKPGDAVTGGTMNHGGRLIMLAERVGSETVLAGIIRMVRDAQGSRTRVQALADRVAGVFVPVVVAVALLTFAIWWLAAGDGLEGMVRLVAVLVIACPCALGLATPTAVMAGTGRAAERGILFKNGMALEDAAEVDTVVFDKTGTLTFGRPELTDVLSLDAGLSEKELLALGAAAERGSEHPVGRAVLRAAENQGLFLPTTEDFSSVGGAGVRAFVDGHAILIGRPDWVAEEGVDTASGEGAILKLRREGKTVLALGMGGRLAGLFAVADTLRPEAVDVVSRLKSMGMRTVLMTGDTPESAAAAASACGVDEVFSEVRPEGKSLTVQELQKSGRRVAMVGDGINDAPALAAADLGIAMGSGTDVAMESGGVVLAGGRLSQVPMVFRMGRVSLRVIRQNLFWAFCYNVLLIPVAAGVLASFVFLPAMLRHLDPMAAALAMALSSLTVVNNSLRLYRSRRLFRE</sequence>
<reference evidence="13 14" key="1">
    <citation type="submission" date="2019-07" db="EMBL/GenBank/DDBJ databases">
        <title>Genome sequencing of 100 strains of the haloalkaliphilic chemolithoautotrophic sulfur-oxidizing bacterium Thioalkalivibrio.</title>
        <authorList>
            <person name="Muyzer G."/>
        </authorList>
    </citation>
    <scope>NUCLEOTIDE SEQUENCE [LARGE SCALE GENOMIC DNA]</scope>
    <source>
        <strain evidence="13 14">ASO4-4</strain>
    </source>
</reference>
<name>A0A562RT52_9BACT</name>
<dbReference type="PRINTS" id="PR00119">
    <property type="entry name" value="CATATPASE"/>
</dbReference>
<dbReference type="SUPFAM" id="SSF81665">
    <property type="entry name" value="Calcium ATPase, transmembrane domain M"/>
    <property type="match status" value="1"/>
</dbReference>
<dbReference type="GO" id="GO:0005507">
    <property type="term" value="F:copper ion binding"/>
    <property type="evidence" value="ECO:0007669"/>
    <property type="project" value="TreeGrafter"/>
</dbReference>
<dbReference type="RefSeq" id="WP_246118557.1">
    <property type="nucleotide sequence ID" value="NZ_VLLC01000011.1"/>
</dbReference>
<evidence type="ECO:0000256" key="8">
    <source>
        <dbReference type="ARBA" id="ARBA00022967"/>
    </source>
</evidence>